<proteinExistence type="predicted"/>
<reference evidence="2 3" key="1">
    <citation type="submission" date="2021-01" db="EMBL/GenBank/DDBJ databases">
        <title>Cercospora kikuchii MAFF 305040 whole genome shotgun sequence.</title>
        <authorList>
            <person name="Kashiwa T."/>
            <person name="Suzuki T."/>
        </authorList>
    </citation>
    <scope>NUCLEOTIDE SEQUENCE [LARGE SCALE GENOMIC DNA]</scope>
    <source>
        <strain evidence="2 3">MAFF 305040</strain>
    </source>
</reference>
<evidence type="ECO:0000313" key="2">
    <source>
        <dbReference type="EMBL" id="GIZ39689.1"/>
    </source>
</evidence>
<dbReference type="PANTHER" id="PTHR36452:SF1">
    <property type="entry name" value="DUF2461 DOMAIN-CONTAINING PROTEIN"/>
    <property type="match status" value="1"/>
</dbReference>
<dbReference type="InterPro" id="IPR012808">
    <property type="entry name" value="CHP02453"/>
</dbReference>
<evidence type="ECO:0000313" key="3">
    <source>
        <dbReference type="Proteomes" id="UP000825890"/>
    </source>
</evidence>
<accession>A0A9P3FEE4</accession>
<dbReference type="OrthoDB" id="2537769at2759"/>
<protein>
    <submittedName>
        <fullName evidence="2">Uncharacterized protein</fullName>
    </submittedName>
</protein>
<dbReference type="GeneID" id="68288639"/>
<feature type="compositionally biased region" description="Basic and acidic residues" evidence="1">
    <location>
        <begin position="47"/>
        <end position="56"/>
    </location>
</feature>
<dbReference type="PANTHER" id="PTHR36452">
    <property type="entry name" value="CHROMOSOME 12, WHOLE GENOME SHOTGUN SEQUENCE"/>
    <property type="match status" value="1"/>
</dbReference>
<dbReference type="AlphaFoldDB" id="A0A9P3FEE4"/>
<dbReference type="NCBIfam" id="TIGR02453">
    <property type="entry name" value="TIGR02453 family protein"/>
    <property type="match status" value="1"/>
</dbReference>
<feature type="region of interest" description="Disordered" evidence="1">
    <location>
        <begin position="1"/>
        <end position="135"/>
    </location>
</feature>
<keyword evidence="3" id="KW-1185">Reference proteome</keyword>
<feature type="compositionally biased region" description="Acidic residues" evidence="1">
    <location>
        <begin position="402"/>
        <end position="432"/>
    </location>
</feature>
<feature type="compositionally biased region" description="Acidic residues" evidence="1">
    <location>
        <begin position="85"/>
        <end position="101"/>
    </location>
</feature>
<sequence length="432" mass="47974">MARRSGRIPPSGDAGKQHKRALSGSTSGETLAKRSKRAKSTTTTSRHFAEPDKETENDQSEPEDSTSNNGDSGSEFGEAPHEDESSGADDDEENESDDDDEESHKPARGSAKTTPAKNKAGAVWKPGVKTGLGPGTQVIIKKPKARPAGKIPYNDDTIHPNTLLFLSELKENNKREWLKMHDPDFRQSEKDWHSFVEKMTETLTTIDDTIPELPVKDVIFRIYRDVRFSKDPTPCTVHPTQNSRAAWFSVAWSRAGRKGPYAHYYVQCAPNKSFVGGGLWHPEAAPVAAMRHAIDRHPRHLKDVLSNPRIRKEFLKNAPANDKAVVKAFVDSNRGNMLKTKPKGYDSEHPDIDLLRLRNYTIGRDLTDEEVLGENGRLRIADLLAAMQPFITYLNSVVMPDGDADDSTENEESSSEEEEEGQEEDGGESGDD</sequence>
<name>A0A9P3FEE4_9PEZI</name>
<dbReference type="EMBL" id="BOLY01000002">
    <property type="protein sequence ID" value="GIZ39689.1"/>
    <property type="molecule type" value="Genomic_DNA"/>
</dbReference>
<gene>
    <name evidence="2" type="ORF">CKM354_000306400</name>
</gene>
<dbReference type="RefSeq" id="XP_044654176.1">
    <property type="nucleotide sequence ID" value="XM_044798241.1"/>
</dbReference>
<dbReference type="Proteomes" id="UP000825890">
    <property type="component" value="Unassembled WGS sequence"/>
</dbReference>
<organism evidence="2 3">
    <name type="scientific">Cercospora kikuchii</name>
    <dbReference type="NCBI Taxonomy" id="84275"/>
    <lineage>
        <taxon>Eukaryota</taxon>
        <taxon>Fungi</taxon>
        <taxon>Dikarya</taxon>
        <taxon>Ascomycota</taxon>
        <taxon>Pezizomycotina</taxon>
        <taxon>Dothideomycetes</taxon>
        <taxon>Dothideomycetidae</taxon>
        <taxon>Mycosphaerellales</taxon>
        <taxon>Mycosphaerellaceae</taxon>
        <taxon>Cercospora</taxon>
    </lineage>
</organism>
<feature type="region of interest" description="Disordered" evidence="1">
    <location>
        <begin position="398"/>
        <end position="432"/>
    </location>
</feature>
<evidence type="ECO:0000256" key="1">
    <source>
        <dbReference type="SAM" id="MobiDB-lite"/>
    </source>
</evidence>
<comment type="caution">
    <text evidence="2">The sequence shown here is derived from an EMBL/GenBank/DDBJ whole genome shotgun (WGS) entry which is preliminary data.</text>
</comment>
<dbReference type="Pfam" id="PF09365">
    <property type="entry name" value="DUF2461"/>
    <property type="match status" value="1"/>
</dbReference>